<reference evidence="1 2" key="1">
    <citation type="submission" date="2021-03" db="EMBL/GenBank/DDBJ databases">
        <title>Sequencing the genomes of 1000 actinobacteria strains.</title>
        <authorList>
            <person name="Klenk H.-P."/>
        </authorList>
    </citation>
    <scope>NUCLEOTIDE SEQUENCE [LARGE SCALE GENOMIC DNA]</scope>
    <source>
        <strain evidence="1 2">DSM 46670</strain>
    </source>
</reference>
<organism evidence="1 2">
    <name type="scientific">Kibdelosporangium banguiense</name>
    <dbReference type="NCBI Taxonomy" id="1365924"/>
    <lineage>
        <taxon>Bacteria</taxon>
        <taxon>Bacillati</taxon>
        <taxon>Actinomycetota</taxon>
        <taxon>Actinomycetes</taxon>
        <taxon>Pseudonocardiales</taxon>
        <taxon>Pseudonocardiaceae</taxon>
        <taxon>Kibdelosporangium</taxon>
    </lineage>
</organism>
<sequence>MLEDRPIAHRISDLPPVGTDQELEEMDELVAETVSKIGYGDAFFAWPEAAARRFCELVRVNTGRDPEGTARFLRWMRAETPMRYPALVGVAAFVRERLAKGEHGLSRQLVDGVLQRADDPGHLLAYWLSTYGRIPKPVKRGVADAVVRLYDEEALWRYDSDARHIESPRFIGTSGGVRTRRPLRFRDVIALTHPVAADEKQAEVFRRARGRTPGPNGRAGRDKLRTLDRQGWDWLVSTMSVPGLLANLRLFDSVSIPFETAMTVAARIAQPGEGIRPMRYAAAWKAVTTDRWRPALAAGAARSLRQIPEIPGRTLVAISPDTAEGAAFGLSLAQRCASVEVQAVGGEPFDVQRGESPLHALIRWQAADRRPARDARYESLGKGDHDRVVYISRWVHEPGEADVDVPMYLWQTGDPRRQVRDEAPAGNKTVFYGICDASFDAIPIMEGAYR</sequence>
<evidence type="ECO:0000313" key="1">
    <source>
        <dbReference type="EMBL" id="MBP2326784.1"/>
    </source>
</evidence>
<protein>
    <recommendedName>
        <fullName evidence="3">TROVE domain-containing protein</fullName>
    </recommendedName>
</protein>
<comment type="caution">
    <text evidence="1">The sequence shown here is derived from an EMBL/GenBank/DDBJ whole genome shotgun (WGS) entry which is preliminary data.</text>
</comment>
<evidence type="ECO:0008006" key="3">
    <source>
        <dbReference type="Google" id="ProtNLM"/>
    </source>
</evidence>
<dbReference type="RefSeq" id="WP_209643812.1">
    <property type="nucleotide sequence ID" value="NZ_JAGINW010000001.1"/>
</dbReference>
<dbReference type="Proteomes" id="UP001519332">
    <property type="component" value="Unassembled WGS sequence"/>
</dbReference>
<dbReference type="EMBL" id="JAGINW010000001">
    <property type="protein sequence ID" value="MBP2326784.1"/>
    <property type="molecule type" value="Genomic_DNA"/>
</dbReference>
<gene>
    <name evidence="1" type="ORF">JOF56_007169</name>
</gene>
<dbReference type="SUPFAM" id="SSF140864">
    <property type="entry name" value="TROVE domain-like"/>
    <property type="match status" value="1"/>
</dbReference>
<proteinExistence type="predicted"/>
<name>A0ABS4TS13_9PSEU</name>
<evidence type="ECO:0000313" key="2">
    <source>
        <dbReference type="Proteomes" id="UP001519332"/>
    </source>
</evidence>
<keyword evidence="2" id="KW-1185">Reference proteome</keyword>
<dbReference type="InterPro" id="IPR037214">
    <property type="entry name" value="TROVE_dom_sf"/>
</dbReference>
<accession>A0ABS4TS13</accession>